<comment type="similarity">
    <text evidence="2">Belongs to the GILT family.</text>
</comment>
<sequence length="206" mass="23853">MKITALFVFCLIFLPTFLNCAQPVSVELIAASKCPDTSSWEDEVASKLLYYIGDIFTLRVDFLASYQKTNDKYTFKCMHGETECEGNKYELCAQKHYQNDWKYFDYIECLNQNQYDIPQNAETCSKHLSLDWDTLETCYKTESASLFVQSIDTVNSKYPVNWVPTIFINGQYFCKWHDGDCPSSWTGFRDKICDEYQGTKPSGCSQ</sequence>
<evidence type="ECO:0000256" key="6">
    <source>
        <dbReference type="SAM" id="SignalP"/>
    </source>
</evidence>
<dbReference type="SUPFAM" id="SSF52833">
    <property type="entry name" value="Thioredoxin-like"/>
    <property type="match status" value="1"/>
</dbReference>
<evidence type="ECO:0000313" key="9">
    <source>
        <dbReference type="Proteomes" id="UP001146793"/>
    </source>
</evidence>
<evidence type="ECO:0000256" key="5">
    <source>
        <dbReference type="ARBA" id="ARBA00023180"/>
    </source>
</evidence>
<comment type="subcellular location">
    <subcellularLocation>
        <location evidence="1">Secreted</location>
    </subcellularLocation>
</comment>
<dbReference type="GO" id="GO:0016671">
    <property type="term" value="F:oxidoreductase activity, acting on a sulfur group of donors, disulfide as acceptor"/>
    <property type="evidence" value="ECO:0007669"/>
    <property type="project" value="InterPro"/>
</dbReference>
<dbReference type="PANTHER" id="PTHR13234">
    <property type="entry name" value="GAMMA-INTERFERON INDUCIBLE LYSOSOMAL THIOL REDUCTASE GILT"/>
    <property type="match status" value="1"/>
</dbReference>
<reference evidence="7" key="2">
    <citation type="submission" date="2022-08" db="EMBL/GenBank/DDBJ databases">
        <title>Novel sulphate-reducing endosymbionts in the free-living metamonad Anaeramoeba.</title>
        <authorList>
            <person name="Jerlstrom-Hultqvist J."/>
            <person name="Cepicka I."/>
            <person name="Gallot-Lavallee L."/>
            <person name="Salas-Leiva D."/>
            <person name="Curtis B.A."/>
            <person name="Zahonova K."/>
            <person name="Pipaliya S."/>
            <person name="Dacks J."/>
            <person name="Roger A.J."/>
        </authorList>
    </citation>
    <scope>NUCLEOTIDE SEQUENCE</scope>
    <source>
        <strain evidence="7">Busselton2</strain>
    </source>
</reference>
<dbReference type="PANTHER" id="PTHR13234:SF8">
    <property type="entry name" value="GAMMA-INTERFERON-INDUCIBLE LYSOSOMAL THIOL REDUCTASE"/>
    <property type="match status" value="1"/>
</dbReference>
<evidence type="ECO:0000313" key="7">
    <source>
        <dbReference type="EMBL" id="KAJ3450627.1"/>
    </source>
</evidence>
<dbReference type="InterPro" id="IPR036249">
    <property type="entry name" value="Thioredoxin-like_sf"/>
</dbReference>
<dbReference type="Proteomes" id="UP001146793">
    <property type="component" value="Unassembled WGS sequence"/>
</dbReference>
<keyword evidence="5" id="KW-0325">Glycoprotein</keyword>
<dbReference type="Gene3D" id="3.40.30.10">
    <property type="entry name" value="Glutaredoxin"/>
    <property type="match status" value="1"/>
</dbReference>
<dbReference type="AlphaFoldDB" id="A0AAV8A922"/>
<feature type="chain" id="PRO_5043597099" evidence="6">
    <location>
        <begin position="21"/>
        <end position="206"/>
    </location>
</feature>
<dbReference type="EMBL" id="JAOAOG010000272">
    <property type="protein sequence ID" value="KAJ6234048.1"/>
    <property type="molecule type" value="Genomic_DNA"/>
</dbReference>
<evidence type="ECO:0000256" key="4">
    <source>
        <dbReference type="ARBA" id="ARBA00022729"/>
    </source>
</evidence>
<name>A0AAV8A922_9EUKA</name>
<protein>
    <submittedName>
        <fullName evidence="7">Gamma-interferon inducible lysosomal thiol reductase gilt</fullName>
    </submittedName>
</protein>
<evidence type="ECO:0000313" key="8">
    <source>
        <dbReference type="EMBL" id="KAJ6234048.1"/>
    </source>
</evidence>
<evidence type="ECO:0000256" key="2">
    <source>
        <dbReference type="ARBA" id="ARBA00005679"/>
    </source>
</evidence>
<comment type="caution">
    <text evidence="7">The sequence shown here is derived from an EMBL/GenBank/DDBJ whole genome shotgun (WGS) entry which is preliminary data.</text>
</comment>
<evidence type="ECO:0000313" key="10">
    <source>
        <dbReference type="Proteomes" id="UP001150062"/>
    </source>
</evidence>
<evidence type="ECO:0000256" key="1">
    <source>
        <dbReference type="ARBA" id="ARBA00004613"/>
    </source>
</evidence>
<keyword evidence="4 6" id="KW-0732">Signal</keyword>
<keyword evidence="3" id="KW-0964">Secreted</keyword>
<dbReference type="EMBL" id="JANTQA010000012">
    <property type="protein sequence ID" value="KAJ3450627.1"/>
    <property type="molecule type" value="Genomic_DNA"/>
</dbReference>
<dbReference type="GO" id="GO:0005576">
    <property type="term" value="C:extracellular region"/>
    <property type="evidence" value="ECO:0007669"/>
    <property type="project" value="UniProtKB-SubCell"/>
</dbReference>
<proteinExistence type="inferred from homology"/>
<feature type="signal peptide" evidence="6">
    <location>
        <begin position="1"/>
        <end position="20"/>
    </location>
</feature>
<accession>A0AAV8A922</accession>
<dbReference type="Pfam" id="PF03227">
    <property type="entry name" value="GILT"/>
    <property type="match status" value="1"/>
</dbReference>
<organism evidence="7 9">
    <name type="scientific">Anaeramoeba flamelloides</name>
    <dbReference type="NCBI Taxonomy" id="1746091"/>
    <lineage>
        <taxon>Eukaryota</taxon>
        <taxon>Metamonada</taxon>
        <taxon>Anaeramoebidae</taxon>
        <taxon>Anaeramoeba</taxon>
    </lineage>
</organism>
<dbReference type="InterPro" id="IPR004911">
    <property type="entry name" value="Interferon-induced_GILT"/>
</dbReference>
<reference evidence="8" key="1">
    <citation type="submission" date="2022-08" db="EMBL/GenBank/DDBJ databases">
        <title>Novel sulfate-reducing endosymbionts in the free-living metamonad Anaeramoeba.</title>
        <authorList>
            <person name="Jerlstrom-Hultqvist J."/>
            <person name="Cepicka I."/>
            <person name="Gallot-Lavallee L."/>
            <person name="Salas-Leiva D."/>
            <person name="Curtis B.A."/>
            <person name="Zahonova K."/>
            <person name="Pipaliya S."/>
            <person name="Dacks J."/>
            <person name="Roger A.J."/>
        </authorList>
    </citation>
    <scope>NUCLEOTIDE SEQUENCE</scope>
    <source>
        <strain evidence="8">Schooner1</strain>
    </source>
</reference>
<evidence type="ECO:0000256" key="3">
    <source>
        <dbReference type="ARBA" id="ARBA00022525"/>
    </source>
</evidence>
<keyword evidence="10" id="KW-1185">Reference proteome</keyword>
<gene>
    <name evidence="7" type="ORF">M0812_06811</name>
    <name evidence="8" type="ORF">M0813_00682</name>
</gene>
<dbReference type="Proteomes" id="UP001150062">
    <property type="component" value="Unassembled WGS sequence"/>
</dbReference>